<name>X1FHF2_9ZZZZ</name>
<dbReference type="Pfam" id="PF03853">
    <property type="entry name" value="YjeF_N"/>
    <property type="match status" value="1"/>
</dbReference>
<proteinExistence type="inferred from homology"/>
<dbReference type="InterPro" id="IPR000631">
    <property type="entry name" value="CARKD"/>
</dbReference>
<gene>
    <name evidence="3" type="ORF">S03H2_21397</name>
</gene>
<dbReference type="SUPFAM" id="SSF64153">
    <property type="entry name" value="YjeF N-terminal domain-like"/>
    <property type="match status" value="1"/>
</dbReference>
<sequence>MKLVSVKEMRKIDRMAIKELGISGVVLMENAGQSVVSAMEDFFGLENVHKVTIVCGKGNNGGDGFVVSRYLINQKISVDVYIMGTVSSIVGDAKKNLDIIVGLGLKPKIIKNKNDLRKLRLSLSNSEIVVDSFFGTGFSGRIRGIGEDVVREINESGIHIVSVDTPSGIDSDTGNVSGEAVKADLTVTMGLPKVGQFLYPARHYVGELYVADIGFPEQVINDVEVKGTLVDNEVLRRFIPWRAPNLHKGAFGRILIIAG</sequence>
<dbReference type="Gene3D" id="3.40.50.10260">
    <property type="entry name" value="YjeF N-terminal domain"/>
    <property type="match status" value="1"/>
</dbReference>
<reference evidence="3" key="1">
    <citation type="journal article" date="2014" name="Front. Microbiol.">
        <title>High frequency of phylogenetically diverse reductive dehalogenase-homologous genes in deep subseafloor sedimentary metagenomes.</title>
        <authorList>
            <person name="Kawai M."/>
            <person name="Futagami T."/>
            <person name="Toyoda A."/>
            <person name="Takaki Y."/>
            <person name="Nishi S."/>
            <person name="Hori S."/>
            <person name="Arai W."/>
            <person name="Tsubouchi T."/>
            <person name="Morono Y."/>
            <person name="Uchiyama I."/>
            <person name="Ito T."/>
            <person name="Fujiyama A."/>
            <person name="Inagaki F."/>
            <person name="Takami H."/>
        </authorList>
    </citation>
    <scope>NUCLEOTIDE SEQUENCE</scope>
    <source>
        <strain evidence="3">Expedition CK06-06</strain>
    </source>
</reference>
<evidence type="ECO:0000259" key="2">
    <source>
        <dbReference type="PROSITE" id="PS51385"/>
    </source>
</evidence>
<dbReference type="GO" id="GO:0000932">
    <property type="term" value="C:P-body"/>
    <property type="evidence" value="ECO:0007669"/>
    <property type="project" value="TreeGrafter"/>
</dbReference>
<dbReference type="InterPro" id="IPR004443">
    <property type="entry name" value="YjeF_N_dom"/>
</dbReference>
<dbReference type="GO" id="GO:0003729">
    <property type="term" value="F:mRNA binding"/>
    <property type="evidence" value="ECO:0007669"/>
    <property type="project" value="TreeGrafter"/>
</dbReference>
<dbReference type="GO" id="GO:0016836">
    <property type="term" value="F:hydro-lyase activity"/>
    <property type="evidence" value="ECO:0007669"/>
    <property type="project" value="InterPro"/>
</dbReference>
<dbReference type="InterPro" id="IPR036652">
    <property type="entry name" value="YjeF_N_dom_sf"/>
</dbReference>
<feature type="domain" description="YjeF C-terminal" evidence="1">
    <location>
        <begin position="231"/>
        <end position="259"/>
    </location>
</feature>
<accession>X1FHF2</accession>
<evidence type="ECO:0000313" key="3">
    <source>
        <dbReference type="EMBL" id="GAH44387.1"/>
    </source>
</evidence>
<feature type="non-terminal residue" evidence="3">
    <location>
        <position position="259"/>
    </location>
</feature>
<dbReference type="GO" id="GO:0033962">
    <property type="term" value="P:P-body assembly"/>
    <property type="evidence" value="ECO:0007669"/>
    <property type="project" value="TreeGrafter"/>
</dbReference>
<feature type="domain" description="YjeF N-terminal" evidence="2">
    <location>
        <begin position="9"/>
        <end position="221"/>
    </location>
</feature>
<dbReference type="GO" id="GO:0031087">
    <property type="term" value="P:deadenylation-independent decapping of nuclear-transcribed mRNA"/>
    <property type="evidence" value="ECO:0007669"/>
    <property type="project" value="TreeGrafter"/>
</dbReference>
<dbReference type="PANTHER" id="PTHR13612">
    <property type="entry name" value="ENHANCER OF MRNA-DECAPPING PROTEIN 3"/>
    <property type="match status" value="1"/>
</dbReference>
<dbReference type="HAMAP" id="MF_01966">
    <property type="entry name" value="NADHX_epimerase"/>
    <property type="match status" value="1"/>
</dbReference>
<dbReference type="AlphaFoldDB" id="X1FHF2"/>
<dbReference type="PROSITE" id="PS51383">
    <property type="entry name" value="YJEF_C_3"/>
    <property type="match status" value="1"/>
</dbReference>
<dbReference type="EMBL" id="BARU01011384">
    <property type="protein sequence ID" value="GAH44387.1"/>
    <property type="molecule type" value="Genomic_DNA"/>
</dbReference>
<dbReference type="NCBIfam" id="TIGR00197">
    <property type="entry name" value="yjeF_nterm"/>
    <property type="match status" value="1"/>
</dbReference>
<dbReference type="PANTHER" id="PTHR13612:SF0">
    <property type="entry name" value="ENHANCER OF MRNA-DECAPPING PROTEIN 3"/>
    <property type="match status" value="1"/>
</dbReference>
<comment type="caution">
    <text evidence="3">The sequence shown here is derived from an EMBL/GenBank/DDBJ whole genome shotgun (WGS) entry which is preliminary data.</text>
</comment>
<organism evidence="3">
    <name type="scientific">marine sediment metagenome</name>
    <dbReference type="NCBI Taxonomy" id="412755"/>
    <lineage>
        <taxon>unclassified sequences</taxon>
        <taxon>metagenomes</taxon>
        <taxon>ecological metagenomes</taxon>
    </lineage>
</organism>
<evidence type="ECO:0000259" key="1">
    <source>
        <dbReference type="PROSITE" id="PS51383"/>
    </source>
</evidence>
<protein>
    <submittedName>
        <fullName evidence="3">Uncharacterized protein</fullName>
    </submittedName>
</protein>
<dbReference type="PROSITE" id="PS51385">
    <property type="entry name" value="YJEF_N"/>
    <property type="match status" value="1"/>
</dbReference>